<accession>A0A6B3NCW8</accession>
<keyword evidence="6 8" id="KW-0472">Membrane</keyword>
<comment type="subcellular location">
    <subcellularLocation>
        <location evidence="1">Cell membrane</location>
        <topology evidence="1">Single-pass membrane protein</topology>
    </subcellularLocation>
    <subcellularLocation>
        <location evidence="7">Cell membrane</location>
        <topology evidence="7">Single-pass type II membrane protein</topology>
    </subcellularLocation>
</comment>
<reference evidence="9" key="1">
    <citation type="submission" date="2019-11" db="EMBL/GenBank/DDBJ databases">
        <title>Genomic insights into an expanded diversity of filamentous marine cyanobacteria reveals the extraordinary biosynthetic potential of Moorea and Okeania.</title>
        <authorList>
            <person name="Ferreira Leao T."/>
            <person name="Wang M."/>
            <person name="Moss N."/>
            <person name="Da Silva R."/>
            <person name="Sanders J."/>
            <person name="Nurk S."/>
            <person name="Gurevich A."/>
            <person name="Humphrey G."/>
            <person name="Reher R."/>
            <person name="Zhu Q."/>
            <person name="Belda-Ferre P."/>
            <person name="Glukhov E."/>
            <person name="Rex R."/>
            <person name="Dorrestein P.C."/>
            <person name="Knight R."/>
            <person name="Pevzner P."/>
            <person name="Gerwick W.H."/>
            <person name="Gerwick L."/>
        </authorList>
    </citation>
    <scope>NUCLEOTIDE SEQUENCE</scope>
    <source>
        <strain evidence="9">SIO1C4</strain>
    </source>
</reference>
<comment type="similarity">
    <text evidence="2 7">Belongs to the ExbD/TolR family.</text>
</comment>
<dbReference type="PANTHER" id="PTHR30558">
    <property type="entry name" value="EXBD MEMBRANE COMPONENT OF PMF-DRIVEN MACROMOLECULE IMPORT SYSTEM"/>
    <property type="match status" value="1"/>
</dbReference>
<gene>
    <name evidence="9" type="ORF">F6J89_07565</name>
</gene>
<evidence type="ECO:0000256" key="8">
    <source>
        <dbReference type="SAM" id="Phobius"/>
    </source>
</evidence>
<keyword evidence="7" id="KW-0653">Protein transport</keyword>
<feature type="transmembrane region" description="Helical" evidence="8">
    <location>
        <begin position="15"/>
        <end position="36"/>
    </location>
</feature>
<keyword evidence="7" id="KW-0813">Transport</keyword>
<evidence type="ECO:0000256" key="3">
    <source>
        <dbReference type="ARBA" id="ARBA00022475"/>
    </source>
</evidence>
<evidence type="ECO:0000256" key="2">
    <source>
        <dbReference type="ARBA" id="ARBA00005811"/>
    </source>
</evidence>
<organism evidence="9">
    <name type="scientific">Symploca sp. SIO1C4</name>
    <dbReference type="NCBI Taxonomy" id="2607765"/>
    <lineage>
        <taxon>Bacteria</taxon>
        <taxon>Bacillati</taxon>
        <taxon>Cyanobacteriota</taxon>
        <taxon>Cyanophyceae</taxon>
        <taxon>Coleofasciculales</taxon>
        <taxon>Coleofasciculaceae</taxon>
        <taxon>Symploca</taxon>
    </lineage>
</organism>
<dbReference type="InterPro" id="IPR003400">
    <property type="entry name" value="ExbD"/>
</dbReference>
<keyword evidence="4 7" id="KW-0812">Transmembrane</keyword>
<dbReference type="Gene3D" id="3.30.420.270">
    <property type="match status" value="1"/>
</dbReference>
<comment type="caution">
    <text evidence="9">The sequence shown here is derived from an EMBL/GenBank/DDBJ whole genome shotgun (WGS) entry which is preliminary data.</text>
</comment>
<evidence type="ECO:0000256" key="7">
    <source>
        <dbReference type="RuleBase" id="RU003879"/>
    </source>
</evidence>
<protein>
    <submittedName>
        <fullName evidence="9">Biopolymer transporter ExbD</fullName>
    </submittedName>
</protein>
<dbReference type="GO" id="GO:0005886">
    <property type="term" value="C:plasma membrane"/>
    <property type="evidence" value="ECO:0007669"/>
    <property type="project" value="UniProtKB-SubCell"/>
</dbReference>
<proteinExistence type="inferred from homology"/>
<keyword evidence="5 8" id="KW-1133">Transmembrane helix</keyword>
<evidence type="ECO:0000256" key="1">
    <source>
        <dbReference type="ARBA" id="ARBA00004162"/>
    </source>
</evidence>
<evidence type="ECO:0000256" key="5">
    <source>
        <dbReference type="ARBA" id="ARBA00022989"/>
    </source>
</evidence>
<evidence type="ECO:0000256" key="4">
    <source>
        <dbReference type="ARBA" id="ARBA00022692"/>
    </source>
</evidence>
<dbReference type="GO" id="GO:0022857">
    <property type="term" value="F:transmembrane transporter activity"/>
    <property type="evidence" value="ECO:0007669"/>
    <property type="project" value="InterPro"/>
</dbReference>
<dbReference type="EMBL" id="JAAHFQ010000104">
    <property type="protein sequence ID" value="NER27481.1"/>
    <property type="molecule type" value="Genomic_DNA"/>
</dbReference>
<dbReference type="GO" id="GO:0015031">
    <property type="term" value="P:protein transport"/>
    <property type="evidence" value="ECO:0007669"/>
    <property type="project" value="UniProtKB-KW"/>
</dbReference>
<evidence type="ECO:0000313" key="9">
    <source>
        <dbReference type="EMBL" id="NER27481.1"/>
    </source>
</evidence>
<dbReference type="Pfam" id="PF02472">
    <property type="entry name" value="ExbD"/>
    <property type="match status" value="1"/>
</dbReference>
<evidence type="ECO:0000256" key="6">
    <source>
        <dbReference type="ARBA" id="ARBA00023136"/>
    </source>
</evidence>
<dbReference type="PANTHER" id="PTHR30558:SF3">
    <property type="entry name" value="BIOPOLYMER TRANSPORT PROTEIN EXBD-RELATED"/>
    <property type="match status" value="1"/>
</dbReference>
<keyword evidence="3" id="KW-1003">Cell membrane</keyword>
<name>A0A6B3NCW8_9CYAN</name>
<sequence length="133" mass="14607">MRLPDELEKPMELNLVPMIDVVFSVLAFFIISTLSLTRSQGLPVNLPQATTAQRQPSSEVTVTIKPDGAIALNRKPIQLEALQEKVSSLVKSNSETIVIVNADQQVNHGQVVEVMDRLRRVKGVKLAIAAQKP</sequence>
<dbReference type="AlphaFoldDB" id="A0A6B3NCW8"/>